<name>A0A0F9P4S7_9ZZZZ</name>
<accession>A0A0F9P4S7</accession>
<protein>
    <submittedName>
        <fullName evidence="1">Uncharacterized protein</fullName>
    </submittedName>
</protein>
<proteinExistence type="predicted"/>
<evidence type="ECO:0000313" key="1">
    <source>
        <dbReference type="EMBL" id="KKN19407.1"/>
    </source>
</evidence>
<reference evidence="1" key="1">
    <citation type="journal article" date="2015" name="Nature">
        <title>Complex archaea that bridge the gap between prokaryotes and eukaryotes.</title>
        <authorList>
            <person name="Spang A."/>
            <person name="Saw J.H."/>
            <person name="Jorgensen S.L."/>
            <person name="Zaremba-Niedzwiedzka K."/>
            <person name="Martijn J."/>
            <person name="Lind A.E."/>
            <person name="van Eijk R."/>
            <person name="Schleper C."/>
            <person name="Guy L."/>
            <person name="Ettema T.J."/>
        </authorList>
    </citation>
    <scope>NUCLEOTIDE SEQUENCE</scope>
</reference>
<sequence>MKRRTFLKSILGVLAAPLAVMAAIPKKKPLTMDNWFDELENRRSKDGDLIDPTSYGAIEDDVTGYLIEWHKRAIFYNELLTMGGRENDNSHTKVSGSPLFL</sequence>
<dbReference type="EMBL" id="LAZR01003339">
    <property type="protein sequence ID" value="KKN19407.1"/>
    <property type="molecule type" value="Genomic_DNA"/>
</dbReference>
<comment type="caution">
    <text evidence="1">The sequence shown here is derived from an EMBL/GenBank/DDBJ whole genome shotgun (WGS) entry which is preliminary data.</text>
</comment>
<dbReference type="AlphaFoldDB" id="A0A0F9P4S7"/>
<gene>
    <name evidence="1" type="ORF">LCGC14_0946180</name>
</gene>
<organism evidence="1">
    <name type="scientific">marine sediment metagenome</name>
    <dbReference type="NCBI Taxonomy" id="412755"/>
    <lineage>
        <taxon>unclassified sequences</taxon>
        <taxon>metagenomes</taxon>
        <taxon>ecological metagenomes</taxon>
    </lineage>
</organism>